<gene>
    <name evidence="8" type="ORF">MVES_000028</name>
</gene>
<dbReference type="InterPro" id="IPR011687">
    <property type="entry name" value="Nop53/GLTSCR2"/>
</dbReference>
<evidence type="ECO:0000256" key="2">
    <source>
        <dbReference type="ARBA" id="ARBA00004642"/>
    </source>
</evidence>
<evidence type="ECO:0000256" key="1">
    <source>
        <dbReference type="ARBA" id="ARBA00004604"/>
    </source>
</evidence>
<keyword evidence="9" id="KW-1185">Reference proteome</keyword>
<feature type="region of interest" description="Disordered" evidence="7">
    <location>
        <begin position="647"/>
        <end position="675"/>
    </location>
</feature>
<evidence type="ECO:0000313" key="8">
    <source>
        <dbReference type="EMBL" id="PKI85707.1"/>
    </source>
</evidence>
<dbReference type="EMBL" id="KZ454987">
    <property type="protein sequence ID" value="PKI85707.1"/>
    <property type="molecule type" value="Genomic_DNA"/>
</dbReference>
<accession>A0A2N1JGM4</accession>
<dbReference type="Proteomes" id="UP000232875">
    <property type="component" value="Unassembled WGS sequence"/>
</dbReference>
<name>A0A2N1JGM4_9BASI</name>
<dbReference type="GO" id="GO:0008097">
    <property type="term" value="F:5S rRNA binding"/>
    <property type="evidence" value="ECO:0007669"/>
    <property type="project" value="TreeGrafter"/>
</dbReference>
<dbReference type="GO" id="GO:0005654">
    <property type="term" value="C:nucleoplasm"/>
    <property type="evidence" value="ECO:0007669"/>
    <property type="project" value="UniProtKB-SubCell"/>
</dbReference>
<feature type="compositionally biased region" description="Basic and acidic residues" evidence="7">
    <location>
        <begin position="541"/>
        <end position="552"/>
    </location>
</feature>
<feature type="region of interest" description="Disordered" evidence="7">
    <location>
        <begin position="182"/>
        <end position="227"/>
    </location>
</feature>
<evidence type="ECO:0000313" key="9">
    <source>
        <dbReference type="Proteomes" id="UP000232875"/>
    </source>
</evidence>
<feature type="region of interest" description="Disordered" evidence="7">
    <location>
        <begin position="508"/>
        <end position="597"/>
    </location>
</feature>
<proteinExistence type="inferred from homology"/>
<sequence length="675" mass="76377">MSGSVDAHINHQEVSPKAMRAVRYETTKEAAAKGFAIGMGGTTLIGYFLQTYSPTIRKMPRSLKLTTTILGGMALGSVFGERASIAFEQMHYADNASKHAQRVKQKHETDWDSLPLYDKALSWTKNNKFTVVIGSWIGSMAGSWFAGDKLLEEEKLAEEHSWSDIILEQNHLNNQEHPIILHHSPEKKGNEKGKMQEDDNKKEEGDKKEAEKDAGSRFLSTGLSRQDPLPAMAKTTAMRTVAAVKGRPAQYTQSSRKGKQSWRKNIDLSATEAALEDIREQERVVGAPVHTHKDSQLFVEDRSGQETQLARQAREKRKLRSQEILEQRSAVPAVQQRMQATFKLDTKTPGGKASTAGLPAKLKRRLRILAQRPHEGIEGDSERGSAGKLQSDSVFTEKHNLWSDPAPEKQAGQDDWITPVVKTAILRPSSPLHEPSRIAKKAAAVPVPHAGASYNPDYKEHEQLLQEAYEKAKAEEDADAEKEYLKRKFSELRPYRNDATTGMVIGEFGEEADENQKGEEEYSAPKMPGRKTQAQRRREARAKEQKRVAEQRKKMRIQRGMVSEMPARAKKLKALTSERQALADERRQRKLTRMQEKGIAGLRVSKYSVPESRVDVQTGDELSENFRKLKPEGNLFWDRFQSMQARGLVEARRPVQPSRRKRKTKSYDRHSFKRD</sequence>
<evidence type="ECO:0000256" key="5">
    <source>
        <dbReference type="ARBA" id="ARBA00022517"/>
    </source>
</evidence>
<keyword evidence="6" id="KW-0539">Nucleus</keyword>
<dbReference type="Pfam" id="PF07767">
    <property type="entry name" value="Nop53"/>
    <property type="match status" value="1"/>
</dbReference>
<evidence type="ECO:0000256" key="4">
    <source>
        <dbReference type="ARBA" id="ARBA00018339"/>
    </source>
</evidence>
<dbReference type="AlphaFoldDB" id="A0A2N1JGM4"/>
<protein>
    <recommendedName>
        <fullName evidence="4">Ribosome biogenesis protein NOP53</fullName>
    </recommendedName>
</protein>
<evidence type="ECO:0000256" key="6">
    <source>
        <dbReference type="ARBA" id="ARBA00023242"/>
    </source>
</evidence>
<evidence type="ECO:0000256" key="3">
    <source>
        <dbReference type="ARBA" id="ARBA00008838"/>
    </source>
</evidence>
<evidence type="ECO:0000256" key="7">
    <source>
        <dbReference type="SAM" id="MobiDB-lite"/>
    </source>
</evidence>
<keyword evidence="5" id="KW-0690">Ribosome biogenesis</keyword>
<dbReference type="GO" id="GO:0005730">
    <property type="term" value="C:nucleolus"/>
    <property type="evidence" value="ECO:0007669"/>
    <property type="project" value="UniProtKB-SubCell"/>
</dbReference>
<dbReference type="STRING" id="2020962.A0A2N1JGM4"/>
<feature type="region of interest" description="Disordered" evidence="7">
    <location>
        <begin position="244"/>
        <end position="263"/>
    </location>
</feature>
<dbReference type="PANTHER" id="PTHR14211">
    <property type="entry name" value="GLIOMA SUPPRESSOR CANDIDATE REGION GENE 2"/>
    <property type="match status" value="1"/>
</dbReference>
<comment type="subcellular location">
    <subcellularLocation>
        <location evidence="1">Nucleus</location>
        <location evidence="1">Nucleolus</location>
    </subcellularLocation>
    <subcellularLocation>
        <location evidence="2">Nucleus</location>
        <location evidence="2">Nucleoplasm</location>
    </subcellularLocation>
</comment>
<dbReference type="GO" id="GO:0006364">
    <property type="term" value="P:rRNA processing"/>
    <property type="evidence" value="ECO:0007669"/>
    <property type="project" value="TreeGrafter"/>
</dbReference>
<dbReference type="GO" id="GO:0000027">
    <property type="term" value="P:ribosomal large subunit assembly"/>
    <property type="evidence" value="ECO:0007669"/>
    <property type="project" value="TreeGrafter"/>
</dbReference>
<feature type="compositionally biased region" description="Basic and acidic residues" evidence="7">
    <location>
        <begin position="183"/>
        <end position="215"/>
    </location>
</feature>
<dbReference type="PANTHER" id="PTHR14211:SF7">
    <property type="entry name" value="RIBOSOME BIOGENESIS PROTEIN NOP53"/>
    <property type="match status" value="1"/>
</dbReference>
<reference evidence="8 9" key="1">
    <citation type="submission" date="2017-10" db="EMBL/GenBank/DDBJ databases">
        <title>A novel species of cold-tolerant Malassezia isolated from bats.</title>
        <authorList>
            <person name="Lorch J.M."/>
            <person name="Palmer J.M."/>
            <person name="Vanderwolf K.J."/>
            <person name="Schmidt K.Z."/>
            <person name="Verant M.L."/>
            <person name="Weller T.J."/>
            <person name="Blehert D.S."/>
        </authorList>
    </citation>
    <scope>NUCLEOTIDE SEQUENCE [LARGE SCALE GENOMIC DNA]</scope>
    <source>
        <strain evidence="8 9">NWHC:44797-103</strain>
    </source>
</reference>
<dbReference type="OrthoDB" id="5072at2759"/>
<comment type="similarity">
    <text evidence="3">Belongs to the NOP53 family.</text>
</comment>
<feature type="compositionally biased region" description="Basic and acidic residues" evidence="7">
    <location>
        <begin position="665"/>
        <end position="675"/>
    </location>
</feature>
<organism evidence="8 9">
    <name type="scientific">Malassezia vespertilionis</name>
    <dbReference type="NCBI Taxonomy" id="2020962"/>
    <lineage>
        <taxon>Eukaryota</taxon>
        <taxon>Fungi</taxon>
        <taxon>Dikarya</taxon>
        <taxon>Basidiomycota</taxon>
        <taxon>Ustilaginomycotina</taxon>
        <taxon>Malasseziomycetes</taxon>
        <taxon>Malasseziales</taxon>
        <taxon>Malasseziaceae</taxon>
        <taxon>Malassezia</taxon>
    </lineage>
</organism>